<feature type="transmembrane region" description="Helical" evidence="1">
    <location>
        <begin position="29"/>
        <end position="55"/>
    </location>
</feature>
<reference evidence="4" key="1">
    <citation type="submission" date="2018-05" db="EMBL/GenBank/DDBJ databases">
        <authorList>
            <person name="Feng T."/>
        </authorList>
    </citation>
    <scope>NUCLEOTIDE SEQUENCE [LARGE SCALE GENOMIC DNA]</scope>
    <source>
        <strain evidence="4">S27</strain>
    </source>
</reference>
<gene>
    <name evidence="3" type="ORF">DLM46_04900</name>
</gene>
<evidence type="ECO:0000313" key="4">
    <source>
        <dbReference type="Proteomes" id="UP000254875"/>
    </source>
</evidence>
<keyword evidence="1" id="KW-0812">Transmembrane</keyword>
<dbReference type="InterPro" id="IPR012495">
    <property type="entry name" value="TadE-like_dom"/>
</dbReference>
<dbReference type="Proteomes" id="UP000254875">
    <property type="component" value="Unassembled WGS sequence"/>
</dbReference>
<organism evidence="3 4">
    <name type="scientific">Paraburkholderia lacunae</name>
    <dbReference type="NCBI Taxonomy" id="2211104"/>
    <lineage>
        <taxon>Bacteria</taxon>
        <taxon>Pseudomonadati</taxon>
        <taxon>Pseudomonadota</taxon>
        <taxon>Betaproteobacteria</taxon>
        <taxon>Burkholderiales</taxon>
        <taxon>Burkholderiaceae</taxon>
        <taxon>Paraburkholderia</taxon>
    </lineage>
</organism>
<evidence type="ECO:0000313" key="3">
    <source>
        <dbReference type="EMBL" id="RDK03578.1"/>
    </source>
</evidence>
<dbReference type="EMBL" id="QHKS01000003">
    <property type="protein sequence ID" value="RDK03578.1"/>
    <property type="molecule type" value="Genomic_DNA"/>
</dbReference>
<keyword evidence="1" id="KW-1133">Transmembrane helix</keyword>
<proteinExistence type="predicted"/>
<dbReference type="AlphaFoldDB" id="A0A370NDF5"/>
<dbReference type="Pfam" id="PF07811">
    <property type="entry name" value="TadE"/>
    <property type="match status" value="1"/>
</dbReference>
<dbReference type="OrthoDB" id="8688629at2"/>
<feature type="domain" description="TadE-like" evidence="2">
    <location>
        <begin position="26"/>
        <end position="68"/>
    </location>
</feature>
<keyword evidence="4" id="KW-1185">Reference proteome</keyword>
<evidence type="ECO:0000259" key="2">
    <source>
        <dbReference type="Pfam" id="PF07811"/>
    </source>
</evidence>
<accession>A0A370NDF5</accession>
<evidence type="ECO:0000256" key="1">
    <source>
        <dbReference type="SAM" id="Phobius"/>
    </source>
</evidence>
<comment type="caution">
    <text evidence="3">The sequence shown here is derived from an EMBL/GenBank/DDBJ whole genome shotgun (WGS) entry which is preliminary data.</text>
</comment>
<protein>
    <submittedName>
        <fullName evidence="3">Pilus assembly protein TadE</fullName>
    </submittedName>
</protein>
<name>A0A370NDF5_9BURK</name>
<sequence>MKPPATACMRSPSVRAYARRTRTQRGVTAVEFALVFPLFFTVLYAIVTFSLVLVAQQNLTLAAEEGARAALNWQTNTSIDSALDNRGKAACDAATLLAAPLVSTMQCVHSAASCGPNNAMKCISVALTYDYKTYPLVPSLPLLSFTIPNTLSSSATVQLNPENIQ</sequence>
<keyword evidence="1" id="KW-0472">Membrane</keyword>